<evidence type="ECO:0000256" key="3">
    <source>
        <dbReference type="ARBA" id="ARBA00023274"/>
    </source>
</evidence>
<evidence type="ECO:0000256" key="2">
    <source>
        <dbReference type="ARBA" id="ARBA00022980"/>
    </source>
</evidence>
<name>U1I4X9_ENDPU</name>
<dbReference type="Gene3D" id="4.10.910.10">
    <property type="entry name" value="30s ribosomal protein s13, domain 2"/>
    <property type="match status" value="1"/>
</dbReference>
<dbReference type="AlphaFoldDB" id="U1I4X9"/>
<keyword evidence="6" id="KW-1185">Reference proteome</keyword>
<dbReference type="GeneID" id="19241394"/>
<comment type="similarity">
    <text evidence="1 4">Belongs to the universal ribosomal protein uS13 family.</text>
</comment>
<proteinExistence type="inferred from homology"/>
<dbReference type="PROSITE" id="PS50159">
    <property type="entry name" value="RIBOSOMAL_S13_2"/>
    <property type="match status" value="1"/>
</dbReference>
<dbReference type="InterPro" id="IPR001892">
    <property type="entry name" value="Ribosomal_uS13"/>
</dbReference>
<dbReference type="eggNOG" id="KOG3311">
    <property type="taxonomic scope" value="Eukaryota"/>
</dbReference>
<dbReference type="InterPro" id="IPR010979">
    <property type="entry name" value="Ribosomal_uS13-like_H2TH"/>
</dbReference>
<keyword evidence="3 4" id="KW-0687">Ribonucleoprotein</keyword>
<sequence length="119" mass="13665">MVFLFSVNFPERRMVKKALQSFFGIGPNVSARLLAKHHLHDTCRVGELANTQILEINATLTEMKIENDLRRQVLGNIARLRDTGTFRGKRHAMGLPVRGQRTKNQTITAWKLNKIDRKL</sequence>
<accession>U1I4X9</accession>
<dbReference type="Pfam" id="PF00416">
    <property type="entry name" value="Ribosomal_S13"/>
    <property type="match status" value="1"/>
</dbReference>
<dbReference type="GO" id="GO:0006412">
    <property type="term" value="P:translation"/>
    <property type="evidence" value="ECO:0007669"/>
    <property type="project" value="InterPro"/>
</dbReference>
<evidence type="ECO:0000256" key="4">
    <source>
        <dbReference type="RuleBase" id="RU003830"/>
    </source>
</evidence>
<organism evidence="5 6">
    <name type="scientific">Endocarpon pusillum (strain Z07020 / HMAS-L-300199)</name>
    <name type="common">Lichen-forming fungus</name>
    <dbReference type="NCBI Taxonomy" id="1263415"/>
    <lineage>
        <taxon>Eukaryota</taxon>
        <taxon>Fungi</taxon>
        <taxon>Dikarya</taxon>
        <taxon>Ascomycota</taxon>
        <taxon>Pezizomycotina</taxon>
        <taxon>Eurotiomycetes</taxon>
        <taxon>Chaetothyriomycetidae</taxon>
        <taxon>Verrucariales</taxon>
        <taxon>Verrucariaceae</taxon>
        <taxon>Endocarpon</taxon>
    </lineage>
</organism>
<dbReference type="GO" id="GO:0005763">
    <property type="term" value="C:mitochondrial small ribosomal subunit"/>
    <property type="evidence" value="ECO:0007669"/>
    <property type="project" value="EnsemblFungi"/>
</dbReference>
<dbReference type="RefSeq" id="XP_007785469.1">
    <property type="nucleotide sequence ID" value="XM_007787279.1"/>
</dbReference>
<dbReference type="EMBL" id="KE720649">
    <property type="protein sequence ID" value="ERF77174.1"/>
    <property type="molecule type" value="Genomic_DNA"/>
</dbReference>
<dbReference type="HOGENOM" id="CLU_103849_2_4_1"/>
<dbReference type="Gene3D" id="1.10.8.50">
    <property type="match status" value="1"/>
</dbReference>
<protein>
    <recommendedName>
        <fullName evidence="7">Mitochondrial 37S ribosomal protein SWS2</fullName>
    </recommendedName>
</protein>
<evidence type="ECO:0000313" key="5">
    <source>
        <dbReference type="EMBL" id="ERF77174.1"/>
    </source>
</evidence>
<gene>
    <name evidence="5" type="ORF">EPUS_06454</name>
</gene>
<dbReference type="PIRSF" id="PIRSF002134">
    <property type="entry name" value="Ribosomal_S13"/>
    <property type="match status" value="1"/>
</dbReference>
<dbReference type="PANTHER" id="PTHR10871">
    <property type="entry name" value="30S RIBOSOMAL PROTEIN S13/40S RIBOSOMAL PROTEIN S18"/>
    <property type="match status" value="1"/>
</dbReference>
<evidence type="ECO:0008006" key="7">
    <source>
        <dbReference type="Google" id="ProtNLM"/>
    </source>
</evidence>
<keyword evidence="2 4" id="KW-0689">Ribosomal protein</keyword>
<dbReference type="InterPro" id="IPR018269">
    <property type="entry name" value="Ribosomal_uS13_CS"/>
</dbReference>
<dbReference type="InterPro" id="IPR027437">
    <property type="entry name" value="Rbsml_uS13_C"/>
</dbReference>
<dbReference type="GO" id="GO:0005777">
    <property type="term" value="C:peroxisome"/>
    <property type="evidence" value="ECO:0007669"/>
    <property type="project" value="EnsemblFungi"/>
</dbReference>
<dbReference type="GO" id="GO:0003723">
    <property type="term" value="F:RNA binding"/>
    <property type="evidence" value="ECO:0007669"/>
    <property type="project" value="InterPro"/>
</dbReference>
<reference evidence="6" key="1">
    <citation type="journal article" date="2014" name="BMC Genomics">
        <title>Genome characteristics reveal the impact of lichenization on lichen-forming fungus Endocarpon pusillum Hedwig (Verrucariales, Ascomycota).</title>
        <authorList>
            <person name="Wang Y.-Y."/>
            <person name="Liu B."/>
            <person name="Zhang X.-Y."/>
            <person name="Zhou Q.-M."/>
            <person name="Zhang T."/>
            <person name="Li H."/>
            <person name="Yu Y.-F."/>
            <person name="Zhang X.-L."/>
            <person name="Hao X.-Y."/>
            <person name="Wang M."/>
            <person name="Wang L."/>
            <person name="Wei J.-C."/>
        </authorList>
    </citation>
    <scope>NUCLEOTIDE SEQUENCE [LARGE SCALE GENOMIC DNA]</scope>
    <source>
        <strain evidence="6">Z07020 / HMAS-L-300199</strain>
    </source>
</reference>
<dbReference type="PROSITE" id="PS00646">
    <property type="entry name" value="RIBOSOMAL_S13_1"/>
    <property type="match status" value="1"/>
</dbReference>
<dbReference type="Proteomes" id="UP000019373">
    <property type="component" value="Unassembled WGS sequence"/>
</dbReference>
<dbReference type="SUPFAM" id="SSF46946">
    <property type="entry name" value="S13-like H2TH domain"/>
    <property type="match status" value="1"/>
</dbReference>
<evidence type="ECO:0000256" key="1">
    <source>
        <dbReference type="ARBA" id="ARBA00008080"/>
    </source>
</evidence>
<dbReference type="OrthoDB" id="525520at2759"/>
<dbReference type="OMA" id="MNVKRLM"/>
<dbReference type="GO" id="GO:0003735">
    <property type="term" value="F:structural constituent of ribosome"/>
    <property type="evidence" value="ECO:0007669"/>
    <property type="project" value="EnsemblFungi"/>
</dbReference>
<dbReference type="PANTHER" id="PTHR10871:SF1">
    <property type="entry name" value="SMALL RIBOSOMAL SUBUNIT PROTEIN US13M"/>
    <property type="match status" value="1"/>
</dbReference>
<evidence type="ECO:0000313" key="6">
    <source>
        <dbReference type="Proteomes" id="UP000019373"/>
    </source>
</evidence>